<dbReference type="InterPro" id="IPR029348">
    <property type="entry name" value="NTF-like"/>
</dbReference>
<accession>A0A1D8JDT2</accession>
<dbReference type="InterPro" id="IPR043519">
    <property type="entry name" value="NT_sf"/>
</dbReference>
<dbReference type="Gene3D" id="3.30.460.10">
    <property type="entry name" value="Beta Polymerase, domain 2"/>
    <property type="match status" value="1"/>
</dbReference>
<organism evidence="4 5">
    <name type="scientific">Sporosarcina ureilytica</name>
    <dbReference type="NCBI Taxonomy" id="298596"/>
    <lineage>
        <taxon>Bacteria</taxon>
        <taxon>Bacillati</taxon>
        <taxon>Bacillota</taxon>
        <taxon>Bacilli</taxon>
        <taxon>Bacillales</taxon>
        <taxon>Caryophanaceae</taxon>
        <taxon>Sporosarcina</taxon>
    </lineage>
</organism>
<dbReference type="Gene3D" id="1.10.10.10">
    <property type="entry name" value="Winged helix-like DNA-binding domain superfamily/Winged helix DNA-binding domain"/>
    <property type="match status" value="1"/>
</dbReference>
<feature type="domain" description="YgxA-like helix-turn-helix" evidence="2">
    <location>
        <begin position="224"/>
        <end position="285"/>
    </location>
</feature>
<gene>
    <name evidence="4" type="ORF">BI350_04120</name>
</gene>
<feature type="domain" description="Nucleotidyltransferase-like" evidence="1">
    <location>
        <begin position="1"/>
        <end position="116"/>
    </location>
</feature>
<protein>
    <recommendedName>
        <fullName evidence="6">Nucleotidyltransferase-like domain-containing protein</fullName>
    </recommendedName>
</protein>
<dbReference type="RefSeq" id="WP_075526975.1">
    <property type="nucleotide sequence ID" value="NZ_CP017560.1"/>
</dbReference>
<dbReference type="EMBL" id="CP017560">
    <property type="protein sequence ID" value="AOV06851.1"/>
    <property type="molecule type" value="Genomic_DNA"/>
</dbReference>
<name>A0A1D8JDT2_9BACL</name>
<reference evidence="4 5" key="1">
    <citation type="submission" date="2016-09" db="EMBL/GenBank/DDBJ databases">
        <title>Complete genome sequence of the Lysinibacillus sphaericus LMG 22257, a specie of Bacillus with ureolytic activity that can effectively biodeposit calcium carbonate.</title>
        <authorList>
            <person name="Yan W."/>
        </authorList>
    </citation>
    <scope>NUCLEOTIDE SEQUENCE [LARGE SCALE GENOMIC DNA]</scope>
    <source>
        <strain evidence="4 5">LMG 22257</strain>
    </source>
</reference>
<evidence type="ECO:0008006" key="6">
    <source>
        <dbReference type="Google" id="ProtNLM"/>
    </source>
</evidence>
<evidence type="ECO:0000259" key="1">
    <source>
        <dbReference type="Pfam" id="PF14540"/>
    </source>
</evidence>
<dbReference type="InterPro" id="IPR041143">
    <property type="entry name" value="YgxA_HTH"/>
</dbReference>
<evidence type="ECO:0000259" key="3">
    <source>
        <dbReference type="Pfam" id="PF22339"/>
    </source>
</evidence>
<sequence length="287" mass="33900">MEQVLRSIYQERASDPTTLGVLLVEKREEEDPNTDTFDAILLIITADETTPIYTKHYMSDAGNAAMHVISDSQLKKWLVVGSKRKVVDWLFNGTVYFDRNEYVENMKRELIEYPYYGQKIKMGLELSRLVRAYIEGKTFFEKENYLDAYNHVVNSLHHLARLAVIEKGLFPEVKVWNQVKRIDPAIYKLYEELIMSEEPLKQRLELLFLASEFFIYNRTAEGAQHILEVMATKECWEIQELHEHEELKLYSVELEVFIEFLIKKGFIEVVESPSKNNLIYHRMYRAK</sequence>
<feature type="domain" description="YgxA-like substrate binding" evidence="3">
    <location>
        <begin position="119"/>
        <end position="218"/>
    </location>
</feature>
<evidence type="ECO:0000313" key="4">
    <source>
        <dbReference type="EMBL" id="AOV06851.1"/>
    </source>
</evidence>
<dbReference type="Pfam" id="PF14540">
    <property type="entry name" value="NTF-like"/>
    <property type="match status" value="1"/>
</dbReference>
<dbReference type="KEGG" id="surl:BI350_04120"/>
<dbReference type="Pfam" id="PF22339">
    <property type="entry name" value="YgxA-like_sub_bind"/>
    <property type="match status" value="1"/>
</dbReference>
<evidence type="ECO:0000313" key="5">
    <source>
        <dbReference type="Proteomes" id="UP000185746"/>
    </source>
</evidence>
<proteinExistence type="predicted"/>
<dbReference type="Gene3D" id="1.20.120.330">
    <property type="entry name" value="Nucleotidyltransferases domain 2"/>
    <property type="match status" value="1"/>
</dbReference>
<dbReference type="AlphaFoldDB" id="A0A1D8JDT2"/>
<dbReference type="InterPro" id="IPR054515">
    <property type="entry name" value="YgxA-like_substrate-bd"/>
</dbReference>
<dbReference type="Pfam" id="PF18576">
    <property type="entry name" value="HTH_52"/>
    <property type="match status" value="1"/>
</dbReference>
<keyword evidence="5" id="KW-1185">Reference proteome</keyword>
<dbReference type="InterPro" id="IPR036388">
    <property type="entry name" value="WH-like_DNA-bd_sf"/>
</dbReference>
<dbReference type="Proteomes" id="UP000185746">
    <property type="component" value="Chromosome"/>
</dbReference>
<evidence type="ECO:0000259" key="2">
    <source>
        <dbReference type="Pfam" id="PF18576"/>
    </source>
</evidence>